<evidence type="ECO:0000313" key="2">
    <source>
        <dbReference type="EMBL" id="KAJ1128696.1"/>
    </source>
</evidence>
<gene>
    <name evidence="2" type="ORF">NDU88_007071</name>
</gene>
<name>A0AAV7PMW7_PLEWA</name>
<accession>A0AAV7PMW7</accession>
<keyword evidence="3" id="KW-1185">Reference proteome</keyword>
<reference evidence="2" key="1">
    <citation type="journal article" date="2022" name="bioRxiv">
        <title>Sequencing and chromosome-scale assembly of the giantPleurodeles waltlgenome.</title>
        <authorList>
            <person name="Brown T."/>
            <person name="Elewa A."/>
            <person name="Iarovenko S."/>
            <person name="Subramanian E."/>
            <person name="Araus A.J."/>
            <person name="Petzold A."/>
            <person name="Susuki M."/>
            <person name="Suzuki K.-i.T."/>
            <person name="Hayashi T."/>
            <person name="Toyoda A."/>
            <person name="Oliveira C."/>
            <person name="Osipova E."/>
            <person name="Leigh N.D."/>
            <person name="Simon A."/>
            <person name="Yun M.H."/>
        </authorList>
    </citation>
    <scope>NUCLEOTIDE SEQUENCE</scope>
    <source>
        <strain evidence="2">20211129_DDA</strain>
        <tissue evidence="2">Liver</tissue>
    </source>
</reference>
<sequence>MTLPRGRPSRGSEAAGDATGEPMNEAYWRSFTSPRRHVRVTRVHSFERELGLAAISRSLREPPSLAEPHYLGKLDWKSACSLRAWESDCVKRFASNIK</sequence>
<dbReference type="EMBL" id="JANPWB010000011">
    <property type="protein sequence ID" value="KAJ1128696.1"/>
    <property type="molecule type" value="Genomic_DNA"/>
</dbReference>
<protein>
    <submittedName>
        <fullName evidence="2">Uncharacterized protein</fullName>
    </submittedName>
</protein>
<comment type="caution">
    <text evidence="2">The sequence shown here is derived from an EMBL/GenBank/DDBJ whole genome shotgun (WGS) entry which is preliminary data.</text>
</comment>
<evidence type="ECO:0000313" key="3">
    <source>
        <dbReference type="Proteomes" id="UP001066276"/>
    </source>
</evidence>
<evidence type="ECO:0000256" key="1">
    <source>
        <dbReference type="SAM" id="MobiDB-lite"/>
    </source>
</evidence>
<organism evidence="2 3">
    <name type="scientific">Pleurodeles waltl</name>
    <name type="common">Iberian ribbed newt</name>
    <dbReference type="NCBI Taxonomy" id="8319"/>
    <lineage>
        <taxon>Eukaryota</taxon>
        <taxon>Metazoa</taxon>
        <taxon>Chordata</taxon>
        <taxon>Craniata</taxon>
        <taxon>Vertebrata</taxon>
        <taxon>Euteleostomi</taxon>
        <taxon>Amphibia</taxon>
        <taxon>Batrachia</taxon>
        <taxon>Caudata</taxon>
        <taxon>Salamandroidea</taxon>
        <taxon>Salamandridae</taxon>
        <taxon>Pleurodelinae</taxon>
        <taxon>Pleurodeles</taxon>
    </lineage>
</organism>
<dbReference type="AlphaFoldDB" id="A0AAV7PMW7"/>
<dbReference type="Proteomes" id="UP001066276">
    <property type="component" value="Chromosome 7"/>
</dbReference>
<proteinExistence type="predicted"/>
<feature type="region of interest" description="Disordered" evidence="1">
    <location>
        <begin position="1"/>
        <end position="26"/>
    </location>
</feature>